<evidence type="ECO:0000313" key="1">
    <source>
        <dbReference type="EMBL" id="QJB01144.1"/>
    </source>
</evidence>
<accession>A0A6M3M238</accession>
<gene>
    <name evidence="1" type="ORF">MM171A00145_0081</name>
</gene>
<organism evidence="1">
    <name type="scientific">viral metagenome</name>
    <dbReference type="NCBI Taxonomy" id="1070528"/>
    <lineage>
        <taxon>unclassified sequences</taxon>
        <taxon>metagenomes</taxon>
        <taxon>organismal metagenomes</taxon>
    </lineage>
</organism>
<reference evidence="1" key="1">
    <citation type="submission" date="2020-03" db="EMBL/GenBank/DDBJ databases">
        <title>The deep terrestrial virosphere.</title>
        <authorList>
            <person name="Holmfeldt K."/>
            <person name="Nilsson E."/>
            <person name="Simone D."/>
            <person name="Lopez-Fernandez M."/>
            <person name="Wu X."/>
            <person name="de Brujin I."/>
            <person name="Lundin D."/>
            <person name="Andersson A."/>
            <person name="Bertilsson S."/>
            <person name="Dopson M."/>
        </authorList>
    </citation>
    <scope>NUCLEOTIDE SEQUENCE</scope>
    <source>
        <strain evidence="1">MM171A00145</strain>
    </source>
</reference>
<name>A0A6M3M238_9ZZZZ</name>
<dbReference type="EMBL" id="MT143705">
    <property type="protein sequence ID" value="QJB01144.1"/>
    <property type="molecule type" value="Genomic_DNA"/>
</dbReference>
<protein>
    <submittedName>
        <fullName evidence="1">Uncharacterized protein</fullName>
    </submittedName>
</protein>
<proteinExistence type="predicted"/>
<sequence>MVLTWQWKHPTRRGGEVVGDKNTLDGLMAILGQQPGLAFIRLCYLGGIVFRERDFQKRDEEEGKF</sequence>
<dbReference type="AlphaFoldDB" id="A0A6M3M238"/>